<evidence type="ECO:0000256" key="1">
    <source>
        <dbReference type="ARBA" id="ARBA00023172"/>
    </source>
</evidence>
<dbReference type="Gene3D" id="1.10.443.10">
    <property type="entry name" value="Intergrase catalytic core"/>
    <property type="match status" value="1"/>
</dbReference>
<feature type="domain" description="Tyr recombinase" evidence="3">
    <location>
        <begin position="266"/>
        <end position="490"/>
    </location>
</feature>
<dbReference type="InterPro" id="IPR050090">
    <property type="entry name" value="Tyrosine_recombinase_XerCD"/>
</dbReference>
<dbReference type="AlphaFoldDB" id="A0A8S1IMP7"/>
<dbReference type="Proteomes" id="UP000708148">
    <property type="component" value="Unassembled WGS sequence"/>
</dbReference>
<evidence type="ECO:0000313" key="5">
    <source>
        <dbReference type="Proteomes" id="UP000708148"/>
    </source>
</evidence>
<gene>
    <name evidence="4" type="ORF">OSTQU699_LOCUS227</name>
</gene>
<dbReference type="GO" id="GO:0003677">
    <property type="term" value="F:DNA binding"/>
    <property type="evidence" value="ECO:0007669"/>
    <property type="project" value="InterPro"/>
</dbReference>
<comment type="caution">
    <text evidence="4">The sequence shown here is derived from an EMBL/GenBank/DDBJ whole genome shotgun (WGS) entry which is preliminary data.</text>
</comment>
<dbReference type="InterPro" id="IPR011010">
    <property type="entry name" value="DNA_brk_join_enz"/>
</dbReference>
<dbReference type="CDD" id="cd00397">
    <property type="entry name" value="DNA_BRE_C"/>
    <property type="match status" value="1"/>
</dbReference>
<dbReference type="InterPro" id="IPR002104">
    <property type="entry name" value="Integrase_catalytic"/>
</dbReference>
<evidence type="ECO:0000313" key="4">
    <source>
        <dbReference type="EMBL" id="CAD7694866.1"/>
    </source>
</evidence>
<keyword evidence="5" id="KW-1185">Reference proteome</keyword>
<dbReference type="SUPFAM" id="SSF56349">
    <property type="entry name" value="DNA breaking-rejoining enzymes"/>
    <property type="match status" value="1"/>
</dbReference>
<sequence length="493" mass="53916">MFVGASVVCMASNSFVSDDGSPSSVGSVSTSGLPHDTFVGGDGTADFLDITATGTYLLVNLHVQHDAGPVGIATNHGRSFSIDLVQASGDSTDFAGGAYRKHRASGQALVTLDGRDFYLGPHGTRTSRVEYDRLIAEWLASGRRLPVEDGGLPTLAEVMVAYYRHARTYYCKDGVPSSELAAIKCALRFVDDLYREQPADEFGPLALKAVRGRMVESGQARSTVNQNVGRVVRMFVWAASEQLIPAEVANALKSVPGLRRGRTEAREPEPVQPVDDAVIEQTLPHLPAIVADMVRLQRLTGMRPGEVCSIRPADIDRTQDVWIYRPASHKTEHRGRDRCVYIDARGQEVLRPYLLRTDDAYCFSPSESEKRRRDEQHAGRSTPLSCGNRPGASRRRSPAREAGDRYTTSSYARAVRRACEKAFPTVSVHCPGGEKAPQRWSPNQVRHTAATEIRREFGLEAAQVSLGHAAADVTQVYAERDASKAIEVARRIG</sequence>
<reference evidence="4" key="1">
    <citation type="submission" date="2020-12" db="EMBL/GenBank/DDBJ databases">
        <authorList>
            <person name="Iha C."/>
        </authorList>
    </citation>
    <scope>NUCLEOTIDE SEQUENCE</scope>
</reference>
<name>A0A8S1IMP7_9CHLO</name>
<dbReference type="PANTHER" id="PTHR30349:SF64">
    <property type="entry name" value="PROPHAGE INTEGRASE INTD-RELATED"/>
    <property type="match status" value="1"/>
</dbReference>
<protein>
    <recommendedName>
        <fullName evidence="3">Tyr recombinase domain-containing protein</fullName>
    </recommendedName>
</protein>
<dbReference type="GO" id="GO:0015074">
    <property type="term" value="P:DNA integration"/>
    <property type="evidence" value="ECO:0007669"/>
    <property type="project" value="InterPro"/>
</dbReference>
<evidence type="ECO:0000256" key="2">
    <source>
        <dbReference type="SAM" id="MobiDB-lite"/>
    </source>
</evidence>
<dbReference type="EMBL" id="CAJHUC010000279">
    <property type="protein sequence ID" value="CAD7694866.1"/>
    <property type="molecule type" value="Genomic_DNA"/>
</dbReference>
<dbReference type="GO" id="GO:0006310">
    <property type="term" value="P:DNA recombination"/>
    <property type="evidence" value="ECO:0007669"/>
    <property type="project" value="UniProtKB-KW"/>
</dbReference>
<organism evidence="4 5">
    <name type="scientific">Ostreobium quekettii</name>
    <dbReference type="NCBI Taxonomy" id="121088"/>
    <lineage>
        <taxon>Eukaryota</taxon>
        <taxon>Viridiplantae</taxon>
        <taxon>Chlorophyta</taxon>
        <taxon>core chlorophytes</taxon>
        <taxon>Ulvophyceae</taxon>
        <taxon>TCBD clade</taxon>
        <taxon>Bryopsidales</taxon>
        <taxon>Ostreobineae</taxon>
        <taxon>Ostreobiaceae</taxon>
        <taxon>Ostreobium</taxon>
    </lineage>
</organism>
<dbReference type="InterPro" id="IPR013762">
    <property type="entry name" value="Integrase-like_cat_sf"/>
</dbReference>
<dbReference type="Pfam" id="PF00589">
    <property type="entry name" value="Phage_integrase"/>
    <property type="match status" value="1"/>
</dbReference>
<keyword evidence="1" id="KW-0233">DNA recombination</keyword>
<feature type="compositionally biased region" description="Basic and acidic residues" evidence="2">
    <location>
        <begin position="367"/>
        <end position="378"/>
    </location>
</feature>
<evidence type="ECO:0000259" key="3">
    <source>
        <dbReference type="PROSITE" id="PS51898"/>
    </source>
</evidence>
<feature type="region of interest" description="Disordered" evidence="2">
    <location>
        <begin position="365"/>
        <end position="408"/>
    </location>
</feature>
<dbReference type="PROSITE" id="PS51898">
    <property type="entry name" value="TYR_RECOMBINASE"/>
    <property type="match status" value="1"/>
</dbReference>
<accession>A0A8S1IMP7</accession>
<dbReference type="PANTHER" id="PTHR30349">
    <property type="entry name" value="PHAGE INTEGRASE-RELATED"/>
    <property type="match status" value="1"/>
</dbReference>
<proteinExistence type="predicted"/>